<dbReference type="Pfam" id="PF01678">
    <property type="entry name" value="DAP_epimerase"/>
    <property type="match status" value="2"/>
</dbReference>
<comment type="caution">
    <text evidence="8">Lacks conserved residue(s) required for the propagation of feature annotation.</text>
</comment>
<dbReference type="SUPFAM" id="SSF54506">
    <property type="entry name" value="Diaminopimelate epimerase-like"/>
    <property type="match status" value="1"/>
</dbReference>
<keyword evidence="11" id="KW-1185">Reference proteome</keyword>
<feature type="binding site" evidence="8">
    <location>
        <position position="199"/>
    </location>
    <ligand>
        <name>substrate</name>
    </ligand>
</feature>
<dbReference type="STRING" id="679936.Sulac_2521"/>
<keyword evidence="5 8" id="KW-0457">Lysine biosynthesis</keyword>
<comment type="function">
    <text evidence="8">Catalyzes the stereoinversion of LL-2,6-diaminopimelate (L,L-DAP) to meso-diaminopimelate (meso-DAP), a precursor of L-lysine and an essential component of the bacterial peptidoglycan.</text>
</comment>
<evidence type="ECO:0000256" key="5">
    <source>
        <dbReference type="ARBA" id="ARBA00023154"/>
    </source>
</evidence>
<keyword evidence="8" id="KW-0963">Cytoplasm</keyword>
<dbReference type="AlphaFoldDB" id="G8TW56"/>
<protein>
    <recommendedName>
        <fullName evidence="3 8">Diaminopimelate epimerase</fullName>
        <shortName evidence="8">DAP epimerase</shortName>
        <ecNumber evidence="3 8">5.1.1.7</ecNumber>
    </recommendedName>
    <alternativeName>
        <fullName evidence="8">PLP-independent amino acid racemase</fullName>
    </alternativeName>
</protein>
<evidence type="ECO:0000256" key="7">
    <source>
        <dbReference type="ARBA" id="ARBA00051712"/>
    </source>
</evidence>
<feature type="binding site" evidence="8">
    <location>
        <position position="166"/>
    </location>
    <ligand>
        <name>substrate</name>
    </ligand>
</feature>
<feature type="binding site" evidence="8">
    <location>
        <begin position="227"/>
        <end position="228"/>
    </location>
    <ligand>
        <name>substrate</name>
    </ligand>
</feature>
<dbReference type="PATRIC" id="fig|679936.5.peg.2609"/>
<dbReference type="EC" id="5.1.1.7" evidence="3 8"/>
<gene>
    <name evidence="8" type="primary">dapF</name>
    <name evidence="10" type="ordered locus">Sulac_2521</name>
</gene>
<dbReference type="NCBIfam" id="TIGR00652">
    <property type="entry name" value="DapF"/>
    <property type="match status" value="1"/>
</dbReference>
<dbReference type="PANTHER" id="PTHR31689">
    <property type="entry name" value="DIAMINOPIMELATE EPIMERASE, CHLOROPLASTIC"/>
    <property type="match status" value="1"/>
</dbReference>
<keyword evidence="4 8" id="KW-0028">Amino-acid biosynthesis</keyword>
<feature type="active site" description="Proton donor" evidence="8">
    <location>
        <position position="76"/>
    </location>
</feature>
<dbReference type="PROSITE" id="PS01326">
    <property type="entry name" value="DAP_EPIMERASE"/>
    <property type="match status" value="1"/>
</dbReference>
<feature type="site" description="Could be important to modulate the pK values of the two catalytic cysteine residues" evidence="8">
    <location>
        <position position="168"/>
    </location>
</feature>
<name>G8TW56_SULAD</name>
<reference evidence="11" key="1">
    <citation type="submission" date="2011-12" db="EMBL/GenBank/DDBJ databases">
        <title>The complete genome of chromosome of Sulfobacillus acidophilus DSM 10332.</title>
        <authorList>
            <person name="Lucas S."/>
            <person name="Han J."/>
            <person name="Lapidus A."/>
            <person name="Bruce D."/>
            <person name="Goodwin L."/>
            <person name="Pitluck S."/>
            <person name="Peters L."/>
            <person name="Kyrpides N."/>
            <person name="Mavromatis K."/>
            <person name="Ivanova N."/>
            <person name="Mikhailova N."/>
            <person name="Chertkov O."/>
            <person name="Saunders E."/>
            <person name="Detter J.C."/>
            <person name="Tapia R."/>
            <person name="Han C."/>
            <person name="Land M."/>
            <person name="Hauser L."/>
            <person name="Markowitz V."/>
            <person name="Cheng J.-F."/>
            <person name="Hugenholtz P."/>
            <person name="Woyke T."/>
            <person name="Wu D."/>
            <person name="Pukall R."/>
            <person name="Gehrich-Schroeter G."/>
            <person name="Schneider S."/>
            <person name="Klenk H.-P."/>
            <person name="Eisen J.A."/>
        </authorList>
    </citation>
    <scope>NUCLEOTIDE SEQUENCE [LARGE SCALE GENOMIC DNA]</scope>
    <source>
        <strain evidence="11">ATCC 700253 / DSM 10332 / NAL</strain>
    </source>
</reference>
<feature type="active site" evidence="9">
    <location>
        <position position="76"/>
    </location>
</feature>
<evidence type="ECO:0000256" key="8">
    <source>
        <dbReference type="HAMAP-Rule" id="MF_00197"/>
    </source>
</evidence>
<dbReference type="HOGENOM" id="CLU_053306_3_0_9"/>
<feature type="binding site" evidence="8">
    <location>
        <position position="15"/>
    </location>
    <ligand>
        <name>substrate</name>
    </ligand>
</feature>
<dbReference type="GO" id="GO:0005829">
    <property type="term" value="C:cytosol"/>
    <property type="evidence" value="ECO:0007669"/>
    <property type="project" value="TreeGrafter"/>
</dbReference>
<evidence type="ECO:0000313" key="10">
    <source>
        <dbReference type="EMBL" id="AEW05983.1"/>
    </source>
</evidence>
<feature type="binding site" evidence="8">
    <location>
        <position position="67"/>
    </location>
    <ligand>
        <name>substrate</name>
    </ligand>
</feature>
<organism evidence="10 11">
    <name type="scientific">Sulfobacillus acidophilus (strain ATCC 700253 / DSM 10332 / NAL)</name>
    <dbReference type="NCBI Taxonomy" id="679936"/>
    <lineage>
        <taxon>Bacteria</taxon>
        <taxon>Bacillati</taxon>
        <taxon>Bacillota</taxon>
        <taxon>Clostridia</taxon>
        <taxon>Eubacteriales</taxon>
        <taxon>Clostridiales Family XVII. Incertae Sedis</taxon>
        <taxon>Sulfobacillus</taxon>
    </lineage>
</organism>
<evidence type="ECO:0000256" key="6">
    <source>
        <dbReference type="ARBA" id="ARBA00023235"/>
    </source>
</evidence>
<evidence type="ECO:0000256" key="3">
    <source>
        <dbReference type="ARBA" id="ARBA00013080"/>
    </source>
</evidence>
<comment type="subcellular location">
    <subcellularLocation>
        <location evidence="8">Cytoplasm</location>
    </subcellularLocation>
</comment>
<dbReference type="GO" id="GO:0008837">
    <property type="term" value="F:diaminopimelate epimerase activity"/>
    <property type="evidence" value="ECO:0007669"/>
    <property type="project" value="UniProtKB-UniRule"/>
</dbReference>
<proteinExistence type="inferred from homology"/>
<reference evidence="10 11" key="2">
    <citation type="journal article" date="2012" name="Stand. Genomic Sci.">
        <title>Complete genome sequence of the moderately thermophilic mineral-sulfide-oxidizing firmicute Sulfobacillus acidophilus type strain (NAL(T)).</title>
        <authorList>
            <person name="Anderson I."/>
            <person name="Chertkov O."/>
            <person name="Chen A."/>
            <person name="Saunders E."/>
            <person name="Lapidus A."/>
            <person name="Nolan M."/>
            <person name="Lucas S."/>
            <person name="Hammon N."/>
            <person name="Deshpande S."/>
            <person name="Cheng J.F."/>
            <person name="Han C."/>
            <person name="Tapia R."/>
            <person name="Goodwin L.A."/>
            <person name="Pitluck S."/>
            <person name="Liolios K."/>
            <person name="Pagani I."/>
            <person name="Ivanova N."/>
            <person name="Mikhailova N."/>
            <person name="Pati A."/>
            <person name="Palaniappan K."/>
            <person name="Land M."/>
            <person name="Pan C."/>
            <person name="Rohde M."/>
            <person name="Pukall R."/>
            <person name="Goker M."/>
            <person name="Detter J.C."/>
            <person name="Woyke T."/>
            <person name="Bristow J."/>
            <person name="Eisen J.A."/>
            <person name="Markowitz V."/>
            <person name="Hugenholtz P."/>
            <person name="Kyrpides N.C."/>
            <person name="Klenk H.P."/>
            <person name="Mavromatis K."/>
        </authorList>
    </citation>
    <scope>NUCLEOTIDE SEQUENCE [LARGE SCALE GENOMIC DNA]</scope>
    <source>
        <strain evidence="11">ATCC 700253 / DSM 10332 / NAL</strain>
    </source>
</reference>
<feature type="active site" description="Proton acceptor" evidence="8">
    <location>
        <position position="226"/>
    </location>
</feature>
<dbReference type="UniPathway" id="UPA00034">
    <property type="reaction ID" value="UER00025"/>
</dbReference>
<accession>G8TW56</accession>
<sequence>MPRTYHFTKLHGLGNDYLYFDAREGGPWPDWSAFARAISDRHFGVGADGIIVIEPSTTAEVRMRIFNADGSESEMCGNGLRALAKWLYDRGWAGTRQLIETGAGLLEPEIVETEGGKATRIRVNMGPPRFRRRDIGMLGDPDAEALDEAVTVDGRRFSLTCASMGNPHAMIFGPMMDEATLAHYGSRIETDPLFPRRVNVHSVEVLDPGHIRMRHWERGAGLTLACGTGVAATLAAAHYTGRTGPRVEVEVPGGILEAEWENPPTGPIYLTGPAVEVFSGTYEWPDDV</sequence>
<dbReference type="Proteomes" id="UP000005439">
    <property type="component" value="Chromosome"/>
</dbReference>
<dbReference type="HAMAP" id="MF_00197">
    <property type="entry name" value="DAP_epimerase"/>
    <property type="match status" value="1"/>
</dbReference>
<dbReference type="KEGG" id="sap:Sulac_2521"/>
<keyword evidence="6 8" id="KW-0413">Isomerase</keyword>
<comment type="subunit">
    <text evidence="8">Homodimer.</text>
</comment>
<dbReference type="PANTHER" id="PTHR31689:SF0">
    <property type="entry name" value="DIAMINOPIMELATE EPIMERASE"/>
    <property type="match status" value="1"/>
</dbReference>
<comment type="catalytic activity">
    <reaction evidence="7 8">
        <text>(2S,6S)-2,6-diaminopimelate = meso-2,6-diaminopimelate</text>
        <dbReference type="Rhea" id="RHEA:15393"/>
        <dbReference type="ChEBI" id="CHEBI:57609"/>
        <dbReference type="ChEBI" id="CHEBI:57791"/>
        <dbReference type="EC" id="5.1.1.7"/>
    </reaction>
</comment>
<dbReference type="InterPro" id="IPR001653">
    <property type="entry name" value="DAP_epimerase_DapF"/>
</dbReference>
<comment type="pathway">
    <text evidence="1 8">Amino-acid biosynthesis; L-lysine biosynthesis via DAP pathway; DL-2,6-diaminopimelate from LL-2,6-diaminopimelate: step 1/1.</text>
</comment>
<dbReference type="InterPro" id="IPR018510">
    <property type="entry name" value="DAP_epimerase_AS"/>
</dbReference>
<evidence type="ECO:0000256" key="1">
    <source>
        <dbReference type="ARBA" id="ARBA00005196"/>
    </source>
</evidence>
<evidence type="ECO:0000256" key="4">
    <source>
        <dbReference type="ARBA" id="ARBA00022605"/>
    </source>
</evidence>
<evidence type="ECO:0000313" key="11">
    <source>
        <dbReference type="Proteomes" id="UP000005439"/>
    </source>
</evidence>
<feature type="site" description="Could be important to modulate the pK values of the two catalytic cysteine residues" evidence="8">
    <location>
        <position position="217"/>
    </location>
</feature>
<feature type="binding site" evidence="8">
    <location>
        <begin position="77"/>
        <end position="78"/>
    </location>
    <ligand>
        <name>substrate</name>
    </ligand>
</feature>
<dbReference type="Gene3D" id="3.10.310.10">
    <property type="entry name" value="Diaminopimelate Epimerase, Chain A, domain 1"/>
    <property type="match status" value="2"/>
</dbReference>
<dbReference type="GO" id="GO:0009089">
    <property type="term" value="P:lysine biosynthetic process via diaminopimelate"/>
    <property type="evidence" value="ECO:0007669"/>
    <property type="project" value="UniProtKB-UniRule"/>
</dbReference>
<evidence type="ECO:0000256" key="2">
    <source>
        <dbReference type="ARBA" id="ARBA00010219"/>
    </source>
</evidence>
<feature type="binding site" evidence="8">
    <location>
        <begin position="217"/>
        <end position="218"/>
    </location>
    <ligand>
        <name>substrate</name>
    </ligand>
</feature>
<dbReference type="EMBL" id="CP003179">
    <property type="protein sequence ID" value="AEW05983.1"/>
    <property type="molecule type" value="Genomic_DNA"/>
</dbReference>
<comment type="similarity">
    <text evidence="2 8">Belongs to the diaminopimelate epimerase family.</text>
</comment>
<evidence type="ECO:0000256" key="9">
    <source>
        <dbReference type="PROSITE-ProRule" id="PRU10125"/>
    </source>
</evidence>